<protein>
    <submittedName>
        <fullName evidence="1">Uncharacterized protein</fullName>
    </submittedName>
</protein>
<dbReference type="EMBL" id="BMMX01000001">
    <property type="protein sequence ID" value="GGK73845.1"/>
    <property type="molecule type" value="Genomic_DNA"/>
</dbReference>
<gene>
    <name evidence="1" type="ORF">GCM10012284_04710</name>
</gene>
<dbReference type="RefSeq" id="WP_189077321.1">
    <property type="nucleotide sequence ID" value="NZ_BMMX01000001.1"/>
</dbReference>
<sequence>MTAVLERPGAFPAHRRAAPVRLSTSLVTAAGDCVLAANRTQNPAGLDWAWVARRALARLKPVHAAGLVLLGRDIGDGFRVRYLTIVGDAVPTSAALMGGARLIGQEYGYRHVVLHWAEWTGEAALGPERVSVHLGDVRLDGPAVTLMSGVIGLDLDE</sequence>
<reference evidence="1" key="2">
    <citation type="submission" date="2020-09" db="EMBL/GenBank/DDBJ databases">
        <authorList>
            <person name="Sun Q."/>
            <person name="Zhou Y."/>
        </authorList>
    </citation>
    <scope>NUCLEOTIDE SEQUENCE</scope>
    <source>
        <strain evidence="1">CGMCC 4.7299</strain>
    </source>
</reference>
<name>A0A8J3BWV3_9ACTN</name>
<evidence type="ECO:0000313" key="1">
    <source>
        <dbReference type="EMBL" id="GGK73845.1"/>
    </source>
</evidence>
<proteinExistence type="predicted"/>
<dbReference type="Proteomes" id="UP000656042">
    <property type="component" value="Unassembled WGS sequence"/>
</dbReference>
<accession>A0A8J3BWV3</accession>
<dbReference type="AlphaFoldDB" id="A0A8J3BWV3"/>
<evidence type="ECO:0000313" key="2">
    <source>
        <dbReference type="Proteomes" id="UP000656042"/>
    </source>
</evidence>
<reference evidence="1" key="1">
    <citation type="journal article" date="2014" name="Int. J. Syst. Evol. Microbiol.">
        <title>Complete genome sequence of Corynebacterium casei LMG S-19264T (=DSM 44701T), isolated from a smear-ripened cheese.</title>
        <authorList>
            <consortium name="US DOE Joint Genome Institute (JGI-PGF)"/>
            <person name="Walter F."/>
            <person name="Albersmeier A."/>
            <person name="Kalinowski J."/>
            <person name="Ruckert C."/>
        </authorList>
    </citation>
    <scope>NUCLEOTIDE SEQUENCE</scope>
    <source>
        <strain evidence="1">CGMCC 4.7299</strain>
    </source>
</reference>
<organism evidence="1 2">
    <name type="scientific">Mangrovihabitans endophyticus</name>
    <dbReference type="NCBI Taxonomy" id="1751298"/>
    <lineage>
        <taxon>Bacteria</taxon>
        <taxon>Bacillati</taxon>
        <taxon>Actinomycetota</taxon>
        <taxon>Actinomycetes</taxon>
        <taxon>Micromonosporales</taxon>
        <taxon>Micromonosporaceae</taxon>
        <taxon>Mangrovihabitans</taxon>
    </lineage>
</organism>
<comment type="caution">
    <text evidence="1">The sequence shown here is derived from an EMBL/GenBank/DDBJ whole genome shotgun (WGS) entry which is preliminary data.</text>
</comment>
<keyword evidence="2" id="KW-1185">Reference proteome</keyword>